<dbReference type="Proteomes" id="UP000530403">
    <property type="component" value="Unassembled WGS sequence"/>
</dbReference>
<dbReference type="PROSITE" id="PS00174">
    <property type="entry name" value="P_GLUCOSE_ISOMERASE_2"/>
    <property type="match status" value="1"/>
</dbReference>
<dbReference type="EMBL" id="JACCCF010000001">
    <property type="protein sequence ID" value="NYE40164.1"/>
    <property type="molecule type" value="Genomic_DNA"/>
</dbReference>
<dbReference type="PROSITE" id="PS51463">
    <property type="entry name" value="P_GLUCOSE_ISOMERASE_3"/>
    <property type="match status" value="1"/>
</dbReference>
<evidence type="ECO:0000313" key="13">
    <source>
        <dbReference type="Proteomes" id="UP000530403"/>
    </source>
</evidence>
<dbReference type="Gene3D" id="1.10.1390.10">
    <property type="match status" value="1"/>
</dbReference>
<dbReference type="CDD" id="cd05016">
    <property type="entry name" value="SIS_PGI_2"/>
    <property type="match status" value="1"/>
</dbReference>
<evidence type="ECO:0000313" key="10">
    <source>
        <dbReference type="EMBL" id="GFM96430.1"/>
    </source>
</evidence>
<organism evidence="10 12">
    <name type="scientific">Streptomyces fulvorobeus</name>
    <dbReference type="NCBI Taxonomy" id="284028"/>
    <lineage>
        <taxon>Bacteria</taxon>
        <taxon>Bacillati</taxon>
        <taxon>Actinomycetota</taxon>
        <taxon>Actinomycetes</taxon>
        <taxon>Kitasatosporales</taxon>
        <taxon>Streptomycetaceae</taxon>
        <taxon>Streptomyces</taxon>
    </lineage>
</organism>
<evidence type="ECO:0000256" key="8">
    <source>
        <dbReference type="HAMAP-Rule" id="MF_00473"/>
    </source>
</evidence>
<keyword evidence="6 8" id="KW-0413">Isomerase</keyword>
<comment type="function">
    <text evidence="8">Catalyzes the reversible isomerization of glucose-6-phosphate to fructose-6-phosphate.</text>
</comment>
<comment type="caution">
    <text evidence="10">The sequence shown here is derived from an EMBL/GenBank/DDBJ whole genome shotgun (WGS) entry which is preliminary data.</text>
</comment>
<reference evidence="11 13" key="2">
    <citation type="submission" date="2020-07" db="EMBL/GenBank/DDBJ databases">
        <title>Sequencing the genomes of 1000 actinobacteria strains.</title>
        <authorList>
            <person name="Klenk H.-P."/>
        </authorList>
    </citation>
    <scope>NUCLEOTIDE SEQUENCE [LARGE SCALE GENOMIC DNA]</scope>
    <source>
        <strain evidence="11 13">DSM 41455</strain>
    </source>
</reference>
<dbReference type="GO" id="GO:0005829">
    <property type="term" value="C:cytosol"/>
    <property type="evidence" value="ECO:0007669"/>
    <property type="project" value="TreeGrafter"/>
</dbReference>
<reference evidence="10 12" key="1">
    <citation type="submission" date="2020-05" db="EMBL/GenBank/DDBJ databases">
        <title>Whole genome shotgun sequence of Streptomyces fulvorobeus NBRC 15897.</title>
        <authorList>
            <person name="Komaki H."/>
            <person name="Tamura T."/>
        </authorList>
    </citation>
    <scope>NUCLEOTIDE SEQUENCE [LARGE SCALE GENOMIC DNA]</scope>
    <source>
        <strain evidence="10 12">NBRC 15897</strain>
    </source>
</reference>
<dbReference type="Gene3D" id="3.40.50.10490">
    <property type="entry name" value="Glucose-6-phosphate isomerase like protein, domain 1"/>
    <property type="match status" value="2"/>
</dbReference>
<keyword evidence="12" id="KW-1185">Reference proteome</keyword>
<proteinExistence type="inferred from homology"/>
<dbReference type="PANTHER" id="PTHR11469:SF1">
    <property type="entry name" value="GLUCOSE-6-PHOSPHATE ISOMERASE"/>
    <property type="match status" value="1"/>
</dbReference>
<keyword evidence="5 8" id="KW-0324">Glycolysis</keyword>
<evidence type="ECO:0000256" key="6">
    <source>
        <dbReference type="ARBA" id="ARBA00023235"/>
    </source>
</evidence>
<dbReference type="FunFam" id="3.40.50.10490:FF:000018">
    <property type="entry name" value="Glucose-6-phosphate isomerase"/>
    <property type="match status" value="1"/>
</dbReference>
<sequence>MNAPSRTKLNQTPEWTALGKHREELAGTRLRQLFADAPDRGTDLTLRVGDLLVDYSKNLVTDETLRLLRELAAATGVAELRDAMFRGEKINTTEDRAVLHTALRAPRDAVIEVDGENVVPAVHAVLDKMAAFSDRVRSGEWTGHTGRRIKNIVNIGIGGSDLGPAMAYEALRSFTDRSLTLRFVSNVDGADLHEALQGLDPAETLFVIASKTFTTIETITNATSARDWLLTGVGAGQEAVAKHFVALSTNAGKVADFGIDTANMFEFWDWVGGRYSYDSAIGLSLMIAIGPDRFREMLDGFHLVDEHFRNAPAEENAPLLLGLLGVWYGGFFDAQSHAVLPYSHYLSKFTAYLQQLDMESNGKSVDRDGDPVEWQTGPVVWGTPGTNGQHAYYQLIHQGTKVIPADFIGFAEPVGDLLPGLVPQHDLLMANFFAQTQALAFGKTPDEVRAEGVPEELVPHKTFRGNHPTTTILADRLTPSVLGQLIALYEHKVFVQGAVWNIDSFDQWGVELGKVLAKKIEPVLTEGTGGERLDSSTAALVAAYRTLRGR</sequence>
<comment type="catalytic activity">
    <reaction evidence="7 8 9">
        <text>alpha-D-glucose 6-phosphate = beta-D-fructose 6-phosphate</text>
        <dbReference type="Rhea" id="RHEA:11816"/>
        <dbReference type="ChEBI" id="CHEBI:57634"/>
        <dbReference type="ChEBI" id="CHEBI:58225"/>
        <dbReference type="EC" id="5.3.1.9"/>
    </reaction>
</comment>
<dbReference type="UniPathway" id="UPA00138"/>
<keyword evidence="4 8" id="KW-0963">Cytoplasm</keyword>
<dbReference type="EC" id="5.3.1.9" evidence="8"/>
<dbReference type="InterPro" id="IPR018189">
    <property type="entry name" value="Phosphoglucose_isomerase_CS"/>
</dbReference>
<evidence type="ECO:0000256" key="9">
    <source>
        <dbReference type="RuleBase" id="RU000612"/>
    </source>
</evidence>
<dbReference type="GO" id="GO:0006096">
    <property type="term" value="P:glycolytic process"/>
    <property type="evidence" value="ECO:0007669"/>
    <property type="project" value="UniProtKB-UniRule"/>
</dbReference>
<dbReference type="InterPro" id="IPR035476">
    <property type="entry name" value="SIS_PGI_1"/>
</dbReference>
<dbReference type="EMBL" id="BLWC01000001">
    <property type="protein sequence ID" value="GFM96430.1"/>
    <property type="molecule type" value="Genomic_DNA"/>
</dbReference>
<comment type="pathway">
    <text evidence="1 8 9">Carbohydrate degradation; glycolysis; D-glyceraldehyde 3-phosphate and glycerone phosphate from D-glucose: step 2/4.</text>
</comment>
<dbReference type="RefSeq" id="WP_173312356.1">
    <property type="nucleotide sequence ID" value="NZ_BAAAUE010000007.1"/>
</dbReference>
<dbReference type="CDD" id="cd05015">
    <property type="entry name" value="SIS_PGI_1"/>
    <property type="match status" value="1"/>
</dbReference>
<dbReference type="HAMAP" id="MF_00473">
    <property type="entry name" value="G6P_isomerase"/>
    <property type="match status" value="1"/>
</dbReference>
<dbReference type="NCBIfam" id="NF001211">
    <property type="entry name" value="PRK00179.1"/>
    <property type="match status" value="1"/>
</dbReference>
<evidence type="ECO:0000256" key="3">
    <source>
        <dbReference type="ARBA" id="ARBA00022432"/>
    </source>
</evidence>
<dbReference type="InterPro" id="IPR046348">
    <property type="entry name" value="SIS_dom_sf"/>
</dbReference>
<accession>A0A7J0C1Q4</accession>
<dbReference type="GO" id="GO:0048029">
    <property type="term" value="F:monosaccharide binding"/>
    <property type="evidence" value="ECO:0007669"/>
    <property type="project" value="TreeGrafter"/>
</dbReference>
<dbReference type="SUPFAM" id="SSF53697">
    <property type="entry name" value="SIS domain"/>
    <property type="match status" value="1"/>
</dbReference>
<comment type="pathway">
    <text evidence="8">Carbohydrate biosynthesis; gluconeogenesis.</text>
</comment>
<evidence type="ECO:0000313" key="11">
    <source>
        <dbReference type="EMBL" id="NYE40164.1"/>
    </source>
</evidence>
<evidence type="ECO:0000256" key="4">
    <source>
        <dbReference type="ARBA" id="ARBA00022490"/>
    </source>
</evidence>
<dbReference type="UniPathway" id="UPA00109">
    <property type="reaction ID" value="UER00181"/>
</dbReference>
<dbReference type="InterPro" id="IPR035482">
    <property type="entry name" value="SIS_PGI_2"/>
</dbReference>
<dbReference type="GO" id="GO:0004347">
    <property type="term" value="F:glucose-6-phosphate isomerase activity"/>
    <property type="evidence" value="ECO:0007669"/>
    <property type="project" value="UniProtKB-UniRule"/>
</dbReference>
<evidence type="ECO:0000256" key="2">
    <source>
        <dbReference type="ARBA" id="ARBA00006604"/>
    </source>
</evidence>
<dbReference type="AlphaFoldDB" id="A0A7J0C1Q4"/>
<dbReference type="GO" id="GO:0051156">
    <property type="term" value="P:glucose 6-phosphate metabolic process"/>
    <property type="evidence" value="ECO:0007669"/>
    <property type="project" value="TreeGrafter"/>
</dbReference>
<evidence type="ECO:0000256" key="5">
    <source>
        <dbReference type="ARBA" id="ARBA00023152"/>
    </source>
</evidence>
<feature type="active site" description="Proton donor" evidence="8">
    <location>
        <position position="359"/>
    </location>
</feature>
<keyword evidence="3 8" id="KW-0312">Gluconeogenesis</keyword>
<evidence type="ECO:0000256" key="7">
    <source>
        <dbReference type="ARBA" id="ARBA00029321"/>
    </source>
</evidence>
<dbReference type="Pfam" id="PF00342">
    <property type="entry name" value="PGI"/>
    <property type="match status" value="1"/>
</dbReference>
<protein>
    <recommendedName>
        <fullName evidence="8">Glucose-6-phosphate isomerase</fullName>
        <shortName evidence="8">GPI</shortName>
        <ecNumber evidence="8">5.3.1.9</ecNumber>
    </recommendedName>
    <alternativeName>
        <fullName evidence="8">Phosphoglucose isomerase</fullName>
        <shortName evidence="8">PGI</shortName>
    </alternativeName>
    <alternativeName>
        <fullName evidence="8">Phosphohexose isomerase</fullName>
        <shortName evidence="8">PHI</shortName>
    </alternativeName>
</protein>
<evidence type="ECO:0000313" key="12">
    <source>
        <dbReference type="Proteomes" id="UP000498980"/>
    </source>
</evidence>
<comment type="subcellular location">
    <subcellularLocation>
        <location evidence="8">Cytoplasm</location>
    </subcellularLocation>
</comment>
<name>A0A7J0C1Q4_9ACTN</name>
<dbReference type="InterPro" id="IPR023096">
    <property type="entry name" value="G6P_Isomerase_C"/>
</dbReference>
<dbReference type="Proteomes" id="UP000498980">
    <property type="component" value="Unassembled WGS sequence"/>
</dbReference>
<gene>
    <name evidence="10" type="primary">pgi2</name>
    <name evidence="8" type="synonym">pgi</name>
    <name evidence="11" type="ORF">HEB29_001175</name>
    <name evidence="10" type="ORF">Sfulv_12410</name>
</gene>
<dbReference type="PANTHER" id="PTHR11469">
    <property type="entry name" value="GLUCOSE-6-PHOSPHATE ISOMERASE"/>
    <property type="match status" value="1"/>
</dbReference>
<dbReference type="GO" id="GO:0097367">
    <property type="term" value="F:carbohydrate derivative binding"/>
    <property type="evidence" value="ECO:0007669"/>
    <property type="project" value="InterPro"/>
</dbReference>
<comment type="similarity">
    <text evidence="2 8 9">Belongs to the GPI family.</text>
</comment>
<dbReference type="InterPro" id="IPR001672">
    <property type="entry name" value="G6P_Isomerase"/>
</dbReference>
<evidence type="ECO:0000256" key="1">
    <source>
        <dbReference type="ARBA" id="ARBA00004926"/>
    </source>
</evidence>
<feature type="active site" evidence="8">
    <location>
        <position position="390"/>
    </location>
</feature>
<dbReference type="GO" id="GO:0006094">
    <property type="term" value="P:gluconeogenesis"/>
    <property type="evidence" value="ECO:0007669"/>
    <property type="project" value="UniProtKB-UniRule"/>
</dbReference>
<dbReference type="PRINTS" id="PR00662">
    <property type="entry name" value="G6PISOMERASE"/>
</dbReference>
<feature type="active site" evidence="8">
    <location>
        <position position="514"/>
    </location>
</feature>